<keyword evidence="2" id="KW-1185">Reference proteome</keyword>
<protein>
    <submittedName>
        <fullName evidence="1">Uncharacterized protein</fullName>
    </submittedName>
</protein>
<dbReference type="EMBL" id="AZDT01000008">
    <property type="protein sequence ID" value="KRK77310.1"/>
    <property type="molecule type" value="Genomic_DNA"/>
</dbReference>
<dbReference type="STRING" id="1423773.FD30_GL000228"/>
<reference evidence="1 2" key="1">
    <citation type="journal article" date="2015" name="Genome Announc.">
        <title>Expanding the biotechnology potential of lactobacilli through comparative genomics of 213 strains and associated genera.</title>
        <authorList>
            <person name="Sun Z."/>
            <person name="Harris H.M."/>
            <person name="McCann A."/>
            <person name="Guo C."/>
            <person name="Argimon S."/>
            <person name="Zhang W."/>
            <person name="Yang X."/>
            <person name="Jeffery I.B."/>
            <person name="Cooney J.C."/>
            <person name="Kagawa T.F."/>
            <person name="Liu W."/>
            <person name="Song Y."/>
            <person name="Salvetti E."/>
            <person name="Wrobel A."/>
            <person name="Rasinkangas P."/>
            <person name="Parkhill J."/>
            <person name="Rea M.C."/>
            <person name="O'Sullivan O."/>
            <person name="Ritari J."/>
            <person name="Douillard F.P."/>
            <person name="Paul Ross R."/>
            <person name="Yang R."/>
            <person name="Briner A.E."/>
            <person name="Felis G.E."/>
            <person name="de Vos W.M."/>
            <person name="Barrangou R."/>
            <person name="Klaenhammer T.R."/>
            <person name="Caufield P.W."/>
            <person name="Cui Y."/>
            <person name="Zhang H."/>
            <person name="O'Toole P.W."/>
        </authorList>
    </citation>
    <scope>NUCLEOTIDE SEQUENCE [LARGE SCALE GENOMIC DNA]</scope>
    <source>
        <strain evidence="1 2">DSM 19117</strain>
    </source>
</reference>
<evidence type="ECO:0000313" key="2">
    <source>
        <dbReference type="Proteomes" id="UP000051162"/>
    </source>
</evidence>
<dbReference type="PATRIC" id="fig|1423773.3.peg.230"/>
<organism evidence="1 2">
    <name type="scientific">Levilactobacillus namurensis DSM 19117</name>
    <dbReference type="NCBI Taxonomy" id="1423773"/>
    <lineage>
        <taxon>Bacteria</taxon>
        <taxon>Bacillati</taxon>
        <taxon>Bacillota</taxon>
        <taxon>Bacilli</taxon>
        <taxon>Lactobacillales</taxon>
        <taxon>Lactobacillaceae</taxon>
        <taxon>Levilactobacillus</taxon>
    </lineage>
</organism>
<evidence type="ECO:0000313" key="1">
    <source>
        <dbReference type="EMBL" id="KRK77310.1"/>
    </source>
</evidence>
<name>A0A0R1K1B5_9LACO</name>
<dbReference type="RefSeq" id="WP_056943639.1">
    <property type="nucleotide sequence ID" value="NZ_AZDT01000008.1"/>
</dbReference>
<sequence length="161" mass="19144">MRERLRQIGSQERHTYRGTFVRCGYKCYGEHYHPTLLLKDIRDATHQIVTDHLWFNYTLGFLRLGELLKGDEVNFMSRVATYEKGLWMQRQQDVHLCRPTRVQRVVPNVERAILPVDNHPALIGYIMCANETFYKTNGRPFVSFYVQAFHQWQRQKLVGQV</sequence>
<dbReference type="AlphaFoldDB" id="A0A0R1K1B5"/>
<gene>
    <name evidence="1" type="ORF">FD30_GL000228</name>
</gene>
<comment type="caution">
    <text evidence="1">The sequence shown here is derived from an EMBL/GenBank/DDBJ whole genome shotgun (WGS) entry which is preliminary data.</text>
</comment>
<dbReference type="GeneID" id="84782207"/>
<dbReference type="Proteomes" id="UP000051162">
    <property type="component" value="Unassembled WGS sequence"/>
</dbReference>
<accession>A0A0R1K1B5</accession>
<proteinExistence type="predicted"/>
<dbReference type="OrthoDB" id="2990146at2"/>